<gene>
    <name evidence="3" type="ORF">C1J01_37955</name>
</gene>
<dbReference type="Proteomes" id="UP000249304">
    <property type="component" value="Unassembled WGS sequence"/>
</dbReference>
<organism evidence="3 4">
    <name type="scientific">Nonomuraea aridisoli</name>
    <dbReference type="NCBI Taxonomy" id="2070368"/>
    <lineage>
        <taxon>Bacteria</taxon>
        <taxon>Bacillati</taxon>
        <taxon>Actinomycetota</taxon>
        <taxon>Actinomycetes</taxon>
        <taxon>Streptosporangiales</taxon>
        <taxon>Streptosporangiaceae</taxon>
        <taxon>Nonomuraea</taxon>
    </lineage>
</organism>
<dbReference type="GO" id="GO:0071949">
    <property type="term" value="F:FAD binding"/>
    <property type="evidence" value="ECO:0007669"/>
    <property type="project" value="InterPro"/>
</dbReference>
<dbReference type="InterPro" id="IPR016166">
    <property type="entry name" value="FAD-bd_PCMH"/>
</dbReference>
<evidence type="ECO:0000313" key="4">
    <source>
        <dbReference type="Proteomes" id="UP000249304"/>
    </source>
</evidence>
<dbReference type="EMBL" id="POUD01000251">
    <property type="protein sequence ID" value="PZG09182.1"/>
    <property type="molecule type" value="Genomic_DNA"/>
</dbReference>
<dbReference type="PANTHER" id="PTHR43762">
    <property type="entry name" value="L-GULONOLACTONE OXIDASE"/>
    <property type="match status" value="1"/>
</dbReference>
<dbReference type="InterPro" id="IPR006094">
    <property type="entry name" value="Oxid_FAD_bind_N"/>
</dbReference>
<keyword evidence="4" id="KW-1185">Reference proteome</keyword>
<feature type="domain" description="FAD-binding PCMH-type" evidence="2">
    <location>
        <begin position="10"/>
        <end position="174"/>
    </location>
</feature>
<dbReference type="PROSITE" id="PS51387">
    <property type="entry name" value="FAD_PCMH"/>
    <property type="match status" value="1"/>
</dbReference>
<dbReference type="GO" id="GO:0016899">
    <property type="term" value="F:oxidoreductase activity, acting on the CH-OH group of donors, oxygen as acceptor"/>
    <property type="evidence" value="ECO:0007669"/>
    <property type="project" value="InterPro"/>
</dbReference>
<dbReference type="Gene3D" id="3.30.43.10">
    <property type="entry name" value="Uridine Diphospho-n-acetylenolpyruvylglucosamine Reductase, domain 2"/>
    <property type="match status" value="1"/>
</dbReference>
<dbReference type="InterPro" id="IPR016167">
    <property type="entry name" value="FAD-bd_PCMH_sub1"/>
</dbReference>
<sequence>MTLTNWAGNTAFQAKDVHHPVSLDELRRIVAASPRVRALGSGHSFNHVADTTGELVVLDRMPDLVEIDAAAATVRVGARMTYARLAPLLHEAGFALANMASLPHISVAGSVATATHGSGDAVPCLAAAVSGIELVTADGSLLSLSRGDADFPGSVVALGALGVVTALTLDLVPAFELRQYVREGLSTDALDHFDAIMSSGYSVSLFTDWRDTRVWVKRAEELTGPDWYGTR</sequence>
<accession>A0A2W2DB07</accession>
<dbReference type="GO" id="GO:0080049">
    <property type="term" value="F:L-gulono-1,4-lactone dehydrogenase activity"/>
    <property type="evidence" value="ECO:0007669"/>
    <property type="project" value="TreeGrafter"/>
</dbReference>
<comment type="caution">
    <text evidence="3">The sequence shown here is derived from an EMBL/GenBank/DDBJ whole genome shotgun (WGS) entry which is preliminary data.</text>
</comment>
<dbReference type="PANTHER" id="PTHR43762:SF1">
    <property type="entry name" value="D-ARABINONO-1,4-LACTONE OXIDASE"/>
    <property type="match status" value="1"/>
</dbReference>
<dbReference type="Gene3D" id="3.30.70.2530">
    <property type="match status" value="1"/>
</dbReference>
<protein>
    <submittedName>
        <fullName evidence="3">FAD-binding protein</fullName>
    </submittedName>
</protein>
<evidence type="ECO:0000259" key="2">
    <source>
        <dbReference type="PROSITE" id="PS51387"/>
    </source>
</evidence>
<evidence type="ECO:0000313" key="3">
    <source>
        <dbReference type="EMBL" id="PZG09182.1"/>
    </source>
</evidence>
<proteinExistence type="predicted"/>
<dbReference type="Pfam" id="PF01565">
    <property type="entry name" value="FAD_binding_4"/>
    <property type="match status" value="1"/>
</dbReference>
<dbReference type="AlphaFoldDB" id="A0A2W2DB07"/>
<name>A0A2W2DB07_9ACTN</name>
<dbReference type="RefSeq" id="WP_146615870.1">
    <property type="nucleotide sequence ID" value="NZ_POUD01000251.1"/>
</dbReference>
<dbReference type="Gene3D" id="3.30.465.10">
    <property type="match status" value="1"/>
</dbReference>
<keyword evidence="1" id="KW-0560">Oxidoreductase</keyword>
<feature type="non-terminal residue" evidence="3">
    <location>
        <position position="231"/>
    </location>
</feature>
<evidence type="ECO:0000256" key="1">
    <source>
        <dbReference type="ARBA" id="ARBA00023002"/>
    </source>
</evidence>
<dbReference type="InterPro" id="IPR036318">
    <property type="entry name" value="FAD-bd_PCMH-like_sf"/>
</dbReference>
<reference evidence="3 4" key="1">
    <citation type="submission" date="2018-01" db="EMBL/GenBank/DDBJ databases">
        <title>Draft genome sequence of Nonomuraea sp. KC333.</title>
        <authorList>
            <person name="Sahin N."/>
            <person name="Saygin H."/>
            <person name="Ay H."/>
        </authorList>
    </citation>
    <scope>NUCLEOTIDE SEQUENCE [LARGE SCALE GENOMIC DNA]</scope>
    <source>
        <strain evidence="3 4">KC333</strain>
    </source>
</reference>
<dbReference type="InterPro" id="IPR010031">
    <property type="entry name" value="FAD_lactone_oxidase-like"/>
</dbReference>
<dbReference type="InterPro" id="IPR016169">
    <property type="entry name" value="FAD-bd_PCMH_sub2"/>
</dbReference>
<dbReference type="OrthoDB" id="9800184at2"/>
<dbReference type="SUPFAM" id="SSF56176">
    <property type="entry name" value="FAD-binding/transporter-associated domain-like"/>
    <property type="match status" value="1"/>
</dbReference>